<proteinExistence type="predicted"/>
<feature type="chain" id="PRO_5016368682" evidence="1">
    <location>
        <begin position="20"/>
        <end position="395"/>
    </location>
</feature>
<accession>A0A328BHS7</accession>
<reference evidence="2 3" key="1">
    <citation type="submission" date="2018-05" db="EMBL/GenBank/DDBJ databases">
        <authorList>
            <person name="Lanie J.A."/>
            <person name="Ng W.-L."/>
            <person name="Kazmierczak K.M."/>
            <person name="Andrzejewski T.M."/>
            <person name="Davidsen T.M."/>
            <person name="Wayne K.J."/>
            <person name="Tettelin H."/>
            <person name="Glass J.I."/>
            <person name="Rusch D."/>
            <person name="Podicherti R."/>
            <person name="Tsui H.-C.T."/>
            <person name="Winkler M.E."/>
        </authorList>
    </citation>
    <scope>NUCLEOTIDE SEQUENCE [LARGE SCALE GENOMIC DNA]</scope>
    <source>
        <strain evidence="2 3">BUT-10</strain>
    </source>
</reference>
<feature type="signal peptide" evidence="1">
    <location>
        <begin position="1"/>
        <end position="19"/>
    </location>
</feature>
<dbReference type="Proteomes" id="UP000249524">
    <property type="component" value="Unassembled WGS sequence"/>
</dbReference>
<evidence type="ECO:0000313" key="2">
    <source>
        <dbReference type="EMBL" id="RAK65516.1"/>
    </source>
</evidence>
<evidence type="ECO:0000313" key="3">
    <source>
        <dbReference type="Proteomes" id="UP000249524"/>
    </source>
</evidence>
<dbReference type="OrthoDB" id="8478731at2"/>
<gene>
    <name evidence="2" type="ORF">DJ019_11175</name>
</gene>
<dbReference type="AlphaFoldDB" id="A0A328BHS7"/>
<keyword evidence="3" id="KW-1185">Reference proteome</keyword>
<keyword evidence="1" id="KW-0732">Signal</keyword>
<dbReference type="EMBL" id="QFYS01000004">
    <property type="protein sequence ID" value="RAK65516.1"/>
    <property type="molecule type" value="Genomic_DNA"/>
</dbReference>
<comment type="caution">
    <text evidence="2">The sequence shown here is derived from an EMBL/GenBank/DDBJ whole genome shotgun (WGS) entry which is preliminary data.</text>
</comment>
<dbReference type="RefSeq" id="WP_111276112.1">
    <property type="nucleotide sequence ID" value="NZ_QFYS01000004.1"/>
</dbReference>
<name>A0A328BHS7_9CAUL</name>
<sequence>MLRTVLFAAVLAVATPAVAQVEVVPLAAPDAFSTPGRDTGLPADLWAGTPVETARTVLPLLGARPLSPAAAVLARRLLATGARGPEGSAGDDTLAGQRASALLALGDVAAAARILDRAPGLERNAELSRAAAEAALLAGDAPRACRIAEGLATGRGEAYWLRLRAFCQAEAGQPAQAQLTFDLAQAQGRDVVYGRLMTAKLAGAAPGAASLRNGLDLALSRSLNLDLAAAKPSPAVAAALSGAEPPPPVFDTSAIDAQIGGLGASVLQGLPPEGALSALIAAAADADAKTRPRLQGAALLLAALANDLPGPDRLRVSAFAIPEGKAPAGRNLALEAAADARRAGEAALLALWTSAEAGVAGPALPDRVRIVRVLARAGFADEARLFVLEGLAGLK</sequence>
<protein>
    <submittedName>
        <fullName evidence="2">Uncharacterized protein</fullName>
    </submittedName>
</protein>
<organism evidence="2 3">
    <name type="scientific">Phenylobacterium kunshanense</name>
    <dbReference type="NCBI Taxonomy" id="1445034"/>
    <lineage>
        <taxon>Bacteria</taxon>
        <taxon>Pseudomonadati</taxon>
        <taxon>Pseudomonadota</taxon>
        <taxon>Alphaproteobacteria</taxon>
        <taxon>Caulobacterales</taxon>
        <taxon>Caulobacteraceae</taxon>
        <taxon>Phenylobacterium</taxon>
    </lineage>
</organism>
<evidence type="ECO:0000256" key="1">
    <source>
        <dbReference type="SAM" id="SignalP"/>
    </source>
</evidence>